<feature type="signal peptide" evidence="2">
    <location>
        <begin position="1"/>
        <end position="20"/>
    </location>
</feature>
<dbReference type="InterPro" id="IPR011250">
    <property type="entry name" value="OMP/PagP_B-barrel"/>
</dbReference>
<evidence type="ECO:0000256" key="2">
    <source>
        <dbReference type="SAM" id="SignalP"/>
    </source>
</evidence>
<accession>A0ABY7S122</accession>
<dbReference type="InterPro" id="IPR027385">
    <property type="entry name" value="Beta-barrel_OMP"/>
</dbReference>
<proteinExistence type="predicted"/>
<organism evidence="4 5">
    <name type="scientific">Psychroserpens ponticola</name>
    <dbReference type="NCBI Taxonomy" id="2932268"/>
    <lineage>
        <taxon>Bacteria</taxon>
        <taxon>Pseudomonadati</taxon>
        <taxon>Bacteroidota</taxon>
        <taxon>Flavobacteriia</taxon>
        <taxon>Flavobacteriales</taxon>
        <taxon>Flavobacteriaceae</taxon>
        <taxon>Psychroserpens</taxon>
    </lineage>
</organism>
<protein>
    <submittedName>
        <fullName evidence="4">Porin family protein</fullName>
    </submittedName>
</protein>
<feature type="chain" id="PRO_5045622891" evidence="2">
    <location>
        <begin position="21"/>
        <end position="181"/>
    </location>
</feature>
<dbReference type="SUPFAM" id="SSF56925">
    <property type="entry name" value="OMPA-like"/>
    <property type="match status" value="1"/>
</dbReference>
<dbReference type="Proteomes" id="UP001202717">
    <property type="component" value="Chromosome"/>
</dbReference>
<dbReference type="RefSeq" id="WP_249995744.1">
    <property type="nucleotide sequence ID" value="NZ_CP116221.1"/>
</dbReference>
<dbReference type="Pfam" id="PF13505">
    <property type="entry name" value="OMP_b-brl"/>
    <property type="match status" value="1"/>
</dbReference>
<evidence type="ECO:0000256" key="1">
    <source>
        <dbReference type="ARBA" id="ARBA00022729"/>
    </source>
</evidence>
<keyword evidence="1 2" id="KW-0732">Signal</keyword>
<sequence>MKKLMLFAAAAVFSLTNVNAQETTFGALAGLSIQSLTVDIGGIGSVSDSETGFHIGGFANIGISDQFSVQPEVTYAMAGDFSMISVNAIAKYAVSDEFNVQLGPQIGFAGGDAFDAFDKSTDGDSTSMNLQLAAGVGYDINENIFVQARYGFQLNDHFTGDGDFSWKVNTISLGVGYKFGG</sequence>
<evidence type="ECO:0000313" key="4">
    <source>
        <dbReference type="EMBL" id="WCO03027.1"/>
    </source>
</evidence>
<reference evidence="4 5" key="1">
    <citation type="submission" date="2023-01" db="EMBL/GenBank/DDBJ databases">
        <title>Psychroserpens ponticola sp. nov., isolated from seawater.</title>
        <authorList>
            <person name="Kristyanto S."/>
            <person name="Jung J."/>
            <person name="Kim J.M."/>
            <person name="Jeon C.O."/>
        </authorList>
    </citation>
    <scope>NUCLEOTIDE SEQUENCE [LARGE SCALE GENOMIC DNA]</scope>
    <source>
        <strain evidence="4 5">MSW6</strain>
    </source>
</reference>
<dbReference type="Gene3D" id="2.40.160.20">
    <property type="match status" value="1"/>
</dbReference>
<gene>
    <name evidence="4" type="ORF">MUN68_005930</name>
</gene>
<feature type="domain" description="Outer membrane protein beta-barrel" evidence="3">
    <location>
        <begin position="6"/>
        <end position="179"/>
    </location>
</feature>
<evidence type="ECO:0000313" key="5">
    <source>
        <dbReference type="Proteomes" id="UP001202717"/>
    </source>
</evidence>
<keyword evidence="5" id="KW-1185">Reference proteome</keyword>
<evidence type="ECO:0000259" key="3">
    <source>
        <dbReference type="Pfam" id="PF13505"/>
    </source>
</evidence>
<dbReference type="EMBL" id="CP116221">
    <property type="protein sequence ID" value="WCO03027.1"/>
    <property type="molecule type" value="Genomic_DNA"/>
</dbReference>
<name>A0ABY7S122_9FLAO</name>